<protein>
    <submittedName>
        <fullName evidence="2">Uncharacterized protein</fullName>
    </submittedName>
</protein>
<feature type="transmembrane region" description="Helical" evidence="1">
    <location>
        <begin position="20"/>
        <end position="37"/>
    </location>
</feature>
<comment type="caution">
    <text evidence="2">The sequence shown here is derived from an EMBL/GenBank/DDBJ whole genome shotgun (WGS) entry which is preliminary data.</text>
</comment>
<dbReference type="EMBL" id="JAAALK010000086">
    <property type="protein sequence ID" value="KAG8082445.1"/>
    <property type="molecule type" value="Genomic_DNA"/>
</dbReference>
<reference evidence="2" key="2">
    <citation type="submission" date="2021-02" db="EMBL/GenBank/DDBJ databases">
        <authorList>
            <person name="Kimball J.A."/>
            <person name="Haas M.W."/>
            <person name="Macchietto M."/>
            <person name="Kono T."/>
            <person name="Duquette J."/>
            <person name="Shao M."/>
        </authorList>
    </citation>
    <scope>NUCLEOTIDE SEQUENCE</scope>
    <source>
        <tissue evidence="2">Fresh leaf tissue</tissue>
    </source>
</reference>
<organism evidence="2 3">
    <name type="scientific">Zizania palustris</name>
    <name type="common">Northern wild rice</name>
    <dbReference type="NCBI Taxonomy" id="103762"/>
    <lineage>
        <taxon>Eukaryota</taxon>
        <taxon>Viridiplantae</taxon>
        <taxon>Streptophyta</taxon>
        <taxon>Embryophyta</taxon>
        <taxon>Tracheophyta</taxon>
        <taxon>Spermatophyta</taxon>
        <taxon>Magnoliopsida</taxon>
        <taxon>Liliopsida</taxon>
        <taxon>Poales</taxon>
        <taxon>Poaceae</taxon>
        <taxon>BOP clade</taxon>
        <taxon>Oryzoideae</taxon>
        <taxon>Oryzeae</taxon>
        <taxon>Zizaniinae</taxon>
        <taxon>Zizania</taxon>
    </lineage>
</organism>
<sequence length="135" mass="15920">MDHIIRVVFRLDRRVLEMLGPPWRIAAFYFVLFLGLMEVQERWFGRVGPVGQALRFFLGSEETTGKSLLGRMYELALVFVIVTVPITWNWNDHYDRRGRRFVRAIFRFACNYALYFALQELQRRMGRDGVSASPP</sequence>
<keyword evidence="3" id="KW-1185">Reference proteome</keyword>
<accession>A0A8J5SX21</accession>
<reference evidence="2" key="1">
    <citation type="journal article" date="2021" name="bioRxiv">
        <title>Whole Genome Assembly and Annotation of Northern Wild Rice, Zizania palustris L., Supports a Whole Genome Duplication in the Zizania Genus.</title>
        <authorList>
            <person name="Haas M."/>
            <person name="Kono T."/>
            <person name="Macchietto M."/>
            <person name="Millas R."/>
            <person name="McGilp L."/>
            <person name="Shao M."/>
            <person name="Duquette J."/>
            <person name="Hirsch C.N."/>
            <person name="Kimball J."/>
        </authorList>
    </citation>
    <scope>NUCLEOTIDE SEQUENCE</scope>
    <source>
        <tissue evidence="2">Fresh leaf tissue</tissue>
    </source>
</reference>
<keyword evidence="1" id="KW-1133">Transmembrane helix</keyword>
<feature type="transmembrane region" description="Helical" evidence="1">
    <location>
        <begin position="72"/>
        <end position="88"/>
    </location>
</feature>
<evidence type="ECO:0000256" key="1">
    <source>
        <dbReference type="SAM" id="Phobius"/>
    </source>
</evidence>
<proteinExistence type="predicted"/>
<evidence type="ECO:0000313" key="3">
    <source>
        <dbReference type="Proteomes" id="UP000729402"/>
    </source>
</evidence>
<keyword evidence="1" id="KW-0472">Membrane</keyword>
<name>A0A8J5SX21_ZIZPA</name>
<dbReference type="AlphaFoldDB" id="A0A8J5SX21"/>
<gene>
    <name evidence="2" type="ORF">GUJ93_ZPchr0014g46708</name>
</gene>
<evidence type="ECO:0000313" key="2">
    <source>
        <dbReference type="EMBL" id="KAG8082445.1"/>
    </source>
</evidence>
<keyword evidence="1" id="KW-0812">Transmembrane</keyword>
<dbReference type="Proteomes" id="UP000729402">
    <property type="component" value="Unassembled WGS sequence"/>
</dbReference>